<evidence type="ECO:0000313" key="7">
    <source>
        <dbReference type="Proteomes" id="UP000076420"/>
    </source>
</evidence>
<dbReference type="EnsemblMetazoa" id="BGLB038654-RA">
    <property type="protein sequence ID" value="BGLB038654-PA"/>
    <property type="gene ID" value="BGLB038654"/>
</dbReference>
<dbReference type="GO" id="GO:0005615">
    <property type="term" value="C:extracellular space"/>
    <property type="evidence" value="ECO:0007669"/>
    <property type="project" value="TreeGrafter"/>
</dbReference>
<dbReference type="PANTHER" id="PTHR11348:SF17">
    <property type="entry name" value="CCN"/>
    <property type="match status" value="1"/>
</dbReference>
<dbReference type="PROSITE" id="PS50184">
    <property type="entry name" value="VWFC_2"/>
    <property type="match status" value="1"/>
</dbReference>
<evidence type="ECO:0000259" key="5">
    <source>
        <dbReference type="PROSITE" id="PS50853"/>
    </source>
</evidence>
<dbReference type="Gene3D" id="2.60.40.10">
    <property type="entry name" value="Immunoglobulins"/>
    <property type="match status" value="3"/>
</dbReference>
<evidence type="ECO:0008006" key="8">
    <source>
        <dbReference type="Google" id="ProtNLM"/>
    </source>
</evidence>
<keyword evidence="1 3" id="KW-0732">Signal</keyword>
<dbReference type="GO" id="GO:0007155">
    <property type="term" value="P:cell adhesion"/>
    <property type="evidence" value="ECO:0007669"/>
    <property type="project" value="TreeGrafter"/>
</dbReference>
<evidence type="ECO:0000256" key="3">
    <source>
        <dbReference type="SAM" id="SignalP"/>
    </source>
</evidence>
<evidence type="ECO:0000259" key="4">
    <source>
        <dbReference type="PROSITE" id="PS50184"/>
    </source>
</evidence>
<dbReference type="AlphaFoldDB" id="A0A2C9M5G8"/>
<feature type="domain" description="Fibronectin type-III" evidence="5">
    <location>
        <begin position="951"/>
        <end position="1048"/>
    </location>
</feature>
<dbReference type="GO" id="GO:0031012">
    <property type="term" value="C:extracellular matrix"/>
    <property type="evidence" value="ECO:0007669"/>
    <property type="project" value="TreeGrafter"/>
</dbReference>
<feature type="transmembrane region" description="Helical" evidence="2">
    <location>
        <begin position="1055"/>
        <end position="1080"/>
    </location>
</feature>
<dbReference type="InterPro" id="IPR036116">
    <property type="entry name" value="FN3_sf"/>
</dbReference>
<sequence length="1146" mass="127064">MQDNSSLSTFNLSLIFILFLSFLPPSHERCPQSTECRGERPTLQNGCCPVEPSQACSPEQGLDCDTGLGFYCADEQGEVILDGEGTCLGQYNLAVLNVSTSSVNLTWDHVAQELDNFEYVVMYRESTFYHSDSGWKNKDVGERPKALLKELSPGTLYFVKVAIWSGRSLGNYSEVIMVDTVAASYCEHKSKKYEVGEQFVHECEDNCTCMSNGQFQCHPVCPEDLGLPQAPEEGCEYERSADCCTYIKICHFGGEPCSYNNQTHNHLAEFMDGCKECQCNFGSVDCKYSQECSPMEVTVSCPKRKVRDVGENCCPEWECESTCTYENQTYNHLQYFSSSQCGLCQCNVADGVQCASDCPPVAMVLPDAACPDPQIKKDGCCETLHCHDPNTDILQFMRNMFALSYSPATLTLSFEVDSQEDANKPLYCQYEILYTSTSDPQGNWSRRLIQPTDVLLQQDQSSHTNLTDPLTHDSAIVVGKRAYVTLSGMHPNTTYYVKIIPLDGLREDMSESQAGQLQYSDRNISAMVVVKTKSLVNVTSCFHDGNEVLHLEVVPGHCGQRCQCILGQIKCQSICESEAQVVASSTTCPVPRLERKQNDCCPSWTCYPSASGCIYNGLIMSQDQSLTEACQVCTCRNSSVQCTPVCQTSENPPRPGCELTNITGQCCPQWSCPLETHPPSGVRSTNIAEFLGNCDIPHSEFKEMVVQKLRGFLSSQPACAMQTNFCDSLSLAVTCPGGSNEDFMHRRRRRSAVSDSSDNIYIHVSVYQNFSSNTSKEVVEQQVRTAGLKLLSMLNTTFELNLDNGHSLKSTNLVIYEGLSYVCDHSFSYVKDLDTCILSEIESVQVFKPNVQLTATTLSETSASLQWTLSEPQDLNQVQGFVVEYRQDGSLQWMTSHVIGSSQRLYNITSLKPDVSFTARLVALLSWSGSSKWTVAEIGFRTASIPVPIIAPYSFPLKNVAIHDSWALLTWEPLPSEMLLKLSAVSVIYKQSYNSYYTHKQIVSFKSQTQVQLTGLQPDTVYSAEITMLFYSGETKTSGPVHFVTKSSRNVSSELLVAVIIACVVSLIATVVVIMTCFMWRKSKKKGDTTGFENKTFGIPLENNNEERPSCHPVVSPVTEVDASFPNITTVNLNMDISMPANAVSN</sequence>
<dbReference type="STRING" id="6526.A0A2C9M5G8"/>
<dbReference type="GO" id="GO:0045597">
    <property type="term" value="P:positive regulation of cell differentiation"/>
    <property type="evidence" value="ECO:0007669"/>
    <property type="project" value="TreeGrafter"/>
</dbReference>
<dbReference type="Pfam" id="PF00041">
    <property type="entry name" value="fn3"/>
    <property type="match status" value="2"/>
</dbReference>
<dbReference type="InterPro" id="IPR013783">
    <property type="entry name" value="Ig-like_fold"/>
</dbReference>
<dbReference type="InterPro" id="IPR050941">
    <property type="entry name" value="CCN"/>
</dbReference>
<gene>
    <name evidence="6" type="primary">106058219</name>
</gene>
<dbReference type="PROSITE" id="PS50853">
    <property type="entry name" value="FN3"/>
    <property type="match status" value="3"/>
</dbReference>
<dbReference type="RefSeq" id="XP_013071044.2">
    <property type="nucleotide sequence ID" value="XM_013215590.2"/>
</dbReference>
<evidence type="ECO:0000256" key="2">
    <source>
        <dbReference type="SAM" id="Phobius"/>
    </source>
</evidence>
<feature type="chain" id="PRO_5014285136" description="Receptor protein-tyrosine kinase" evidence="3">
    <location>
        <begin position="29"/>
        <end position="1146"/>
    </location>
</feature>
<name>A0A2C9M5G8_BIOGL</name>
<dbReference type="GO" id="GO:0005178">
    <property type="term" value="F:integrin binding"/>
    <property type="evidence" value="ECO:0007669"/>
    <property type="project" value="TreeGrafter"/>
</dbReference>
<dbReference type="EnsemblMetazoa" id="BGLB038654-RB">
    <property type="protein sequence ID" value="BGLB038654-PB"/>
    <property type="gene ID" value="BGLB038654"/>
</dbReference>
<evidence type="ECO:0000313" key="6">
    <source>
        <dbReference type="EnsemblMetazoa" id="BGLB038654-PC"/>
    </source>
</evidence>
<keyword evidence="2" id="KW-0472">Membrane</keyword>
<organism evidence="6 7">
    <name type="scientific">Biomphalaria glabrata</name>
    <name type="common">Bloodfluke planorb</name>
    <name type="synonym">Freshwater snail</name>
    <dbReference type="NCBI Taxonomy" id="6526"/>
    <lineage>
        <taxon>Eukaryota</taxon>
        <taxon>Metazoa</taxon>
        <taxon>Spiralia</taxon>
        <taxon>Lophotrochozoa</taxon>
        <taxon>Mollusca</taxon>
        <taxon>Gastropoda</taxon>
        <taxon>Heterobranchia</taxon>
        <taxon>Euthyneura</taxon>
        <taxon>Panpulmonata</taxon>
        <taxon>Hygrophila</taxon>
        <taxon>Lymnaeoidea</taxon>
        <taxon>Planorbidae</taxon>
        <taxon>Biomphalaria</taxon>
    </lineage>
</organism>
<dbReference type="SMART" id="SM00214">
    <property type="entry name" value="VWC"/>
    <property type="match status" value="5"/>
</dbReference>
<reference evidence="6" key="1">
    <citation type="submission" date="2020-05" db="UniProtKB">
        <authorList>
            <consortium name="EnsemblMetazoa"/>
        </authorList>
    </citation>
    <scope>IDENTIFICATION</scope>
    <source>
        <strain evidence="6">BB02</strain>
    </source>
</reference>
<dbReference type="InterPro" id="IPR001007">
    <property type="entry name" value="VWF_dom"/>
</dbReference>
<feature type="domain" description="Fibronectin type-III" evidence="5">
    <location>
        <begin position="849"/>
        <end position="945"/>
    </location>
</feature>
<keyword evidence="2" id="KW-0812">Transmembrane</keyword>
<dbReference type="GO" id="GO:0008201">
    <property type="term" value="F:heparin binding"/>
    <property type="evidence" value="ECO:0007669"/>
    <property type="project" value="TreeGrafter"/>
</dbReference>
<accession>A0A2C9M5G8</accession>
<dbReference type="InterPro" id="IPR003961">
    <property type="entry name" value="FN3_dom"/>
</dbReference>
<dbReference type="VEuPathDB" id="VectorBase:BGLAX_046411"/>
<dbReference type="OrthoDB" id="6143302at2759"/>
<dbReference type="PANTHER" id="PTHR11348">
    <property type="entry name" value="CONNECTIVE TISSUE GROWTH FACTOR-RELATED"/>
    <property type="match status" value="1"/>
</dbReference>
<feature type="signal peptide" evidence="3">
    <location>
        <begin position="1"/>
        <end position="28"/>
    </location>
</feature>
<dbReference type="CDD" id="cd00063">
    <property type="entry name" value="FN3"/>
    <property type="match status" value="3"/>
</dbReference>
<dbReference type="RefSeq" id="XP_013071045.2">
    <property type="nucleotide sequence ID" value="XM_013215591.2"/>
</dbReference>
<feature type="domain" description="VWFC" evidence="4">
    <location>
        <begin position="611"/>
        <end position="673"/>
    </location>
</feature>
<feature type="domain" description="Fibronectin type-III" evidence="5">
    <location>
        <begin position="89"/>
        <end position="183"/>
    </location>
</feature>
<dbReference type="SMART" id="SM00060">
    <property type="entry name" value="FN3"/>
    <property type="match status" value="4"/>
</dbReference>
<proteinExistence type="predicted"/>
<dbReference type="VEuPathDB" id="VectorBase:BGLB038654"/>
<dbReference type="SUPFAM" id="SSF49265">
    <property type="entry name" value="Fibronectin type III"/>
    <property type="match status" value="2"/>
</dbReference>
<evidence type="ECO:0000256" key="1">
    <source>
        <dbReference type="ARBA" id="ARBA00022729"/>
    </source>
</evidence>
<keyword evidence="2" id="KW-1133">Transmembrane helix</keyword>
<dbReference type="KEGG" id="bgt:106058219"/>
<dbReference type="GO" id="GO:0007165">
    <property type="term" value="P:signal transduction"/>
    <property type="evidence" value="ECO:0007669"/>
    <property type="project" value="TreeGrafter"/>
</dbReference>
<dbReference type="EnsemblMetazoa" id="BGLB038654-RC">
    <property type="protein sequence ID" value="BGLB038654-PC"/>
    <property type="gene ID" value="BGLB038654"/>
</dbReference>
<dbReference type="Proteomes" id="UP000076420">
    <property type="component" value="Unassembled WGS sequence"/>
</dbReference>
<protein>
    <recommendedName>
        <fullName evidence="8">Receptor protein-tyrosine kinase</fullName>
    </recommendedName>
</protein>